<dbReference type="AlphaFoldDB" id="A0A5N6Z3D3"/>
<dbReference type="Proteomes" id="UP000327118">
    <property type="component" value="Unassembled WGS sequence"/>
</dbReference>
<evidence type="ECO:0000256" key="1">
    <source>
        <dbReference type="SAM" id="Phobius"/>
    </source>
</evidence>
<reference evidence="3" key="1">
    <citation type="submission" date="2019-04" db="EMBL/GenBank/DDBJ databases">
        <title>Friends and foes A comparative genomics studyof 23 Aspergillus species from section Flavi.</title>
        <authorList>
            <consortium name="DOE Joint Genome Institute"/>
            <person name="Kjaerbolling I."/>
            <person name="Vesth T."/>
            <person name="Frisvad J.C."/>
            <person name="Nybo J.L."/>
            <person name="Theobald S."/>
            <person name="Kildgaard S."/>
            <person name="Isbrandt T."/>
            <person name="Kuo A."/>
            <person name="Sato A."/>
            <person name="Lyhne E.K."/>
            <person name="Kogle M.E."/>
            <person name="Wiebenga A."/>
            <person name="Kun R.S."/>
            <person name="Lubbers R.J."/>
            <person name="Makela M.R."/>
            <person name="Barry K."/>
            <person name="Chovatia M."/>
            <person name="Clum A."/>
            <person name="Daum C."/>
            <person name="Haridas S."/>
            <person name="He G."/>
            <person name="LaButti K."/>
            <person name="Lipzen A."/>
            <person name="Mondo S."/>
            <person name="Riley R."/>
            <person name="Salamov A."/>
            <person name="Simmons B.A."/>
            <person name="Magnuson J.K."/>
            <person name="Henrissat B."/>
            <person name="Mortensen U.H."/>
            <person name="Larsen T.O."/>
            <person name="Devries R.P."/>
            <person name="Grigoriev I.V."/>
            <person name="Machida M."/>
            <person name="Baker S.E."/>
            <person name="Andersen M.R."/>
        </authorList>
    </citation>
    <scope>NUCLEOTIDE SEQUENCE [LARGE SCALE GENOMIC DNA]</scope>
    <source>
        <strain evidence="3">CBS 553.77</strain>
    </source>
</reference>
<keyword evidence="3" id="KW-1185">Reference proteome</keyword>
<feature type="transmembrane region" description="Helical" evidence="1">
    <location>
        <begin position="64"/>
        <end position="86"/>
    </location>
</feature>
<evidence type="ECO:0000313" key="3">
    <source>
        <dbReference type="Proteomes" id="UP000327118"/>
    </source>
</evidence>
<protein>
    <submittedName>
        <fullName evidence="2">Uncharacterized protein</fullName>
    </submittedName>
</protein>
<keyword evidence="1" id="KW-0812">Transmembrane</keyword>
<dbReference type="EMBL" id="ML739170">
    <property type="protein sequence ID" value="KAE8351456.1"/>
    <property type="molecule type" value="Genomic_DNA"/>
</dbReference>
<organism evidence="2 3">
    <name type="scientific">Aspergillus coremiiformis</name>
    <dbReference type="NCBI Taxonomy" id="138285"/>
    <lineage>
        <taxon>Eukaryota</taxon>
        <taxon>Fungi</taxon>
        <taxon>Dikarya</taxon>
        <taxon>Ascomycota</taxon>
        <taxon>Pezizomycotina</taxon>
        <taxon>Eurotiomycetes</taxon>
        <taxon>Eurotiomycetidae</taxon>
        <taxon>Eurotiales</taxon>
        <taxon>Aspergillaceae</taxon>
        <taxon>Aspergillus</taxon>
        <taxon>Aspergillus subgen. Circumdati</taxon>
    </lineage>
</organism>
<proteinExistence type="predicted"/>
<keyword evidence="1" id="KW-1133">Transmembrane helix</keyword>
<evidence type="ECO:0000313" key="2">
    <source>
        <dbReference type="EMBL" id="KAE8351456.1"/>
    </source>
</evidence>
<gene>
    <name evidence="2" type="ORF">BDV28DRAFT_19610</name>
</gene>
<sequence>MIAPPVTSLHSGVDLGLATISVSLSQSHIDPDGSFSTSCLRGQSDLPVSTRSIFHLVHIDSIQLLSSFFFSLSLSLSVFCLLVCFFPFTLSYREAICICGIHSTLGVRNLLGITY</sequence>
<accession>A0A5N6Z3D3</accession>
<keyword evidence="1" id="KW-0472">Membrane</keyword>
<name>A0A5N6Z3D3_9EURO</name>